<accession>A0A8H5F0Z0</accession>
<sequence>MTDYNQIPGSLSGVVPGPTSIAYSLPVGALVFRTLWSSVFVRFKFDNPASFKDASAQVSKCSSMVSAVRYPRFSSDSRFRKLDRKRWVPFLVTIQVLVLNVELTCGFGRRLFASQRAPQLVEIDVVLIDPPRNTGQSAIPFAPVVWYTLNLTEFPACTVESDPNPAASKRRTGCILRQLPMGSPYGIVVI</sequence>
<name>A0A8H5F0Z0_9AGAR</name>
<dbReference type="EMBL" id="JAACJJ010000029">
    <property type="protein sequence ID" value="KAF5319664.1"/>
    <property type="molecule type" value="Genomic_DNA"/>
</dbReference>
<comment type="caution">
    <text evidence="1">The sequence shown here is derived from an EMBL/GenBank/DDBJ whole genome shotgun (WGS) entry which is preliminary data.</text>
</comment>
<dbReference type="AlphaFoldDB" id="A0A8H5F0Z0"/>
<evidence type="ECO:0000313" key="2">
    <source>
        <dbReference type="Proteomes" id="UP000567179"/>
    </source>
</evidence>
<dbReference type="Proteomes" id="UP000567179">
    <property type="component" value="Unassembled WGS sequence"/>
</dbReference>
<evidence type="ECO:0000313" key="1">
    <source>
        <dbReference type="EMBL" id="KAF5319664.1"/>
    </source>
</evidence>
<keyword evidence="2" id="KW-1185">Reference proteome</keyword>
<reference evidence="1 2" key="1">
    <citation type="journal article" date="2020" name="ISME J.">
        <title>Uncovering the hidden diversity of litter-decomposition mechanisms in mushroom-forming fungi.</title>
        <authorList>
            <person name="Floudas D."/>
            <person name="Bentzer J."/>
            <person name="Ahren D."/>
            <person name="Johansson T."/>
            <person name="Persson P."/>
            <person name="Tunlid A."/>
        </authorList>
    </citation>
    <scope>NUCLEOTIDE SEQUENCE [LARGE SCALE GENOMIC DNA]</scope>
    <source>
        <strain evidence="1 2">CBS 101986</strain>
    </source>
</reference>
<protein>
    <submittedName>
        <fullName evidence="1">Uncharacterized protein</fullName>
    </submittedName>
</protein>
<gene>
    <name evidence="1" type="ORF">D9619_008643</name>
</gene>
<proteinExistence type="predicted"/>
<organism evidence="1 2">
    <name type="scientific">Psilocybe cf. subviscida</name>
    <dbReference type="NCBI Taxonomy" id="2480587"/>
    <lineage>
        <taxon>Eukaryota</taxon>
        <taxon>Fungi</taxon>
        <taxon>Dikarya</taxon>
        <taxon>Basidiomycota</taxon>
        <taxon>Agaricomycotina</taxon>
        <taxon>Agaricomycetes</taxon>
        <taxon>Agaricomycetidae</taxon>
        <taxon>Agaricales</taxon>
        <taxon>Agaricineae</taxon>
        <taxon>Strophariaceae</taxon>
        <taxon>Psilocybe</taxon>
    </lineage>
</organism>